<dbReference type="GO" id="GO:0009279">
    <property type="term" value="C:cell outer membrane"/>
    <property type="evidence" value="ECO:0007669"/>
    <property type="project" value="UniProtKB-SubCell"/>
</dbReference>
<evidence type="ECO:0000313" key="8">
    <source>
        <dbReference type="Proteomes" id="UP000323136"/>
    </source>
</evidence>
<evidence type="ECO:0000256" key="4">
    <source>
        <dbReference type="PROSITE-ProRule" id="PRU00473"/>
    </source>
</evidence>
<dbReference type="PROSITE" id="PS51123">
    <property type="entry name" value="OMPA_2"/>
    <property type="match status" value="1"/>
</dbReference>
<dbReference type="Gene3D" id="3.30.1330.60">
    <property type="entry name" value="OmpA-like domain"/>
    <property type="match status" value="2"/>
</dbReference>
<keyword evidence="2 4" id="KW-0472">Membrane</keyword>
<feature type="transmembrane region" description="Helical" evidence="5">
    <location>
        <begin position="5"/>
        <end position="23"/>
    </location>
</feature>
<gene>
    <name evidence="7" type="ORF">C7447_101423</name>
</gene>
<dbReference type="PANTHER" id="PTHR30329:SF21">
    <property type="entry name" value="LIPOPROTEIN YIAD-RELATED"/>
    <property type="match status" value="1"/>
</dbReference>
<dbReference type="Proteomes" id="UP000323136">
    <property type="component" value="Unassembled WGS sequence"/>
</dbReference>
<feature type="domain" description="OmpA-like" evidence="6">
    <location>
        <begin position="190"/>
        <end position="306"/>
    </location>
</feature>
<evidence type="ECO:0000256" key="2">
    <source>
        <dbReference type="ARBA" id="ARBA00023136"/>
    </source>
</evidence>
<dbReference type="InterPro" id="IPR006665">
    <property type="entry name" value="OmpA-like"/>
</dbReference>
<dbReference type="PRINTS" id="PR01021">
    <property type="entry name" value="OMPADOMAIN"/>
</dbReference>
<keyword evidence="5" id="KW-1133">Transmembrane helix</keyword>
<sequence>MSKKLLYLLGIIGTILLGTYFYWKFCCNPCCEVGACKQKKKVENVSTIIPATTFLPFQVKDVNGNLSLSVEDNFNFKQSGLNYLQPVSTNLDHEIEKLKEYLTSQEGKTLSVTGFYQSDETNNSAFPNLGLARANSIKNYLKDKGISSKLIDTYSQLNDEMVADSLNVFHGPLSFEVLASVDNSEKLKLTANEIKENPVVLYFKTGQANINLTPEQRSKIADISMYLDKVEGAMCLVTGHTDKTGDATHNILLGQNRADFAKQYLITNGISGDKIIATSKGQTEPIADNGTEEGRAKNRRTVITIN</sequence>
<accession>A0A5S5DX31</accession>
<evidence type="ECO:0000313" key="7">
    <source>
        <dbReference type="EMBL" id="TYP99818.1"/>
    </source>
</evidence>
<keyword evidence="8" id="KW-1185">Reference proteome</keyword>
<dbReference type="Pfam" id="PF00691">
    <property type="entry name" value="OmpA"/>
    <property type="match status" value="1"/>
</dbReference>
<comment type="caution">
    <text evidence="7">The sequence shown here is derived from an EMBL/GenBank/DDBJ whole genome shotgun (WGS) entry which is preliminary data.</text>
</comment>
<keyword evidence="5" id="KW-0812">Transmembrane</keyword>
<evidence type="ECO:0000259" key="6">
    <source>
        <dbReference type="PROSITE" id="PS51123"/>
    </source>
</evidence>
<reference evidence="7 8" key="1">
    <citation type="submission" date="2019-07" db="EMBL/GenBank/DDBJ databases">
        <title>Genomic Encyclopedia of Type Strains, Phase IV (KMG-IV): sequencing the most valuable type-strain genomes for metagenomic binning, comparative biology and taxonomic classification.</title>
        <authorList>
            <person name="Goeker M."/>
        </authorList>
    </citation>
    <scope>NUCLEOTIDE SEQUENCE [LARGE SCALE GENOMIC DNA]</scope>
    <source>
        <strain evidence="7 8">DSM 18961</strain>
    </source>
</reference>
<dbReference type="AlphaFoldDB" id="A0A5S5DX31"/>
<dbReference type="OrthoDB" id="9763897at2"/>
<evidence type="ECO:0000256" key="3">
    <source>
        <dbReference type="ARBA" id="ARBA00023237"/>
    </source>
</evidence>
<dbReference type="CDD" id="cd07185">
    <property type="entry name" value="OmpA_C-like"/>
    <property type="match status" value="1"/>
</dbReference>
<organism evidence="7 8">
    <name type="scientific">Tenacibaculum adriaticum</name>
    <dbReference type="NCBI Taxonomy" id="413713"/>
    <lineage>
        <taxon>Bacteria</taxon>
        <taxon>Pseudomonadati</taxon>
        <taxon>Bacteroidota</taxon>
        <taxon>Flavobacteriia</taxon>
        <taxon>Flavobacteriales</taxon>
        <taxon>Flavobacteriaceae</taxon>
        <taxon>Tenacibaculum</taxon>
    </lineage>
</organism>
<dbReference type="EMBL" id="VNIA01000001">
    <property type="protein sequence ID" value="TYP99818.1"/>
    <property type="molecule type" value="Genomic_DNA"/>
</dbReference>
<comment type="subcellular location">
    <subcellularLocation>
        <location evidence="1">Cell outer membrane</location>
    </subcellularLocation>
</comment>
<name>A0A5S5DX31_9FLAO</name>
<evidence type="ECO:0000256" key="1">
    <source>
        <dbReference type="ARBA" id="ARBA00004442"/>
    </source>
</evidence>
<dbReference type="PANTHER" id="PTHR30329">
    <property type="entry name" value="STATOR ELEMENT OF FLAGELLAR MOTOR COMPLEX"/>
    <property type="match status" value="1"/>
</dbReference>
<protein>
    <submittedName>
        <fullName evidence="7">OmpA family protein</fullName>
    </submittedName>
</protein>
<dbReference type="RefSeq" id="WP_148868522.1">
    <property type="nucleotide sequence ID" value="NZ_VNIA01000001.1"/>
</dbReference>
<keyword evidence="3" id="KW-0998">Cell outer membrane</keyword>
<dbReference type="SUPFAM" id="SSF103088">
    <property type="entry name" value="OmpA-like"/>
    <property type="match status" value="2"/>
</dbReference>
<proteinExistence type="predicted"/>
<dbReference type="InterPro" id="IPR050330">
    <property type="entry name" value="Bact_OuterMem_StrucFunc"/>
</dbReference>
<dbReference type="InterPro" id="IPR006664">
    <property type="entry name" value="OMP_bac"/>
</dbReference>
<evidence type="ECO:0000256" key="5">
    <source>
        <dbReference type="SAM" id="Phobius"/>
    </source>
</evidence>
<dbReference type="InterPro" id="IPR036737">
    <property type="entry name" value="OmpA-like_sf"/>
</dbReference>